<dbReference type="InterPro" id="IPR013221">
    <property type="entry name" value="Mur_ligase_cen"/>
</dbReference>
<name>A0A1D3L0E2_9EURY</name>
<dbReference type="GO" id="GO:0005737">
    <property type="term" value="C:cytoplasm"/>
    <property type="evidence" value="ECO:0007669"/>
    <property type="project" value="UniProtKB-SubCell"/>
</dbReference>
<keyword evidence="9" id="KW-1185">Reference proteome</keyword>
<accession>A0A1D3L0E2</accession>
<evidence type="ECO:0000256" key="4">
    <source>
        <dbReference type="ARBA" id="ARBA00022598"/>
    </source>
</evidence>
<reference evidence="8 9" key="1">
    <citation type="submission" date="2016-08" db="EMBL/GenBank/DDBJ databases">
        <authorList>
            <person name="Seilhamer J.J."/>
        </authorList>
    </citation>
    <scope>NUCLEOTIDE SEQUENCE [LARGE SCALE GENOMIC DNA]</scope>
    <source>
        <strain evidence="8">Buetzberg</strain>
    </source>
</reference>
<evidence type="ECO:0000256" key="3">
    <source>
        <dbReference type="ARBA" id="ARBA00022490"/>
    </source>
</evidence>
<dbReference type="Gene3D" id="3.90.190.20">
    <property type="entry name" value="Mur ligase, C-terminal domain"/>
    <property type="match status" value="1"/>
</dbReference>
<dbReference type="Gene3D" id="3.40.1190.10">
    <property type="entry name" value="Mur-like, catalytic domain"/>
    <property type="match status" value="1"/>
</dbReference>
<gene>
    <name evidence="8" type="ORF">MCBB_0437</name>
</gene>
<keyword evidence="4" id="KW-0436">Ligase</keyword>
<feature type="domain" description="Mur ligase central" evidence="7">
    <location>
        <begin position="115"/>
        <end position="230"/>
    </location>
</feature>
<dbReference type="PANTHER" id="PTHR43692:SF1">
    <property type="entry name" value="UDP-N-ACETYLMURAMOYLALANINE--D-GLUTAMATE LIGASE"/>
    <property type="match status" value="1"/>
</dbReference>
<dbReference type="Gene3D" id="3.40.50.720">
    <property type="entry name" value="NAD(P)-binding Rossmann-like Domain"/>
    <property type="match status" value="1"/>
</dbReference>
<evidence type="ECO:0000256" key="1">
    <source>
        <dbReference type="ARBA" id="ARBA00004496"/>
    </source>
</evidence>
<keyword evidence="3" id="KW-0963">Cytoplasm</keyword>
<dbReference type="AlphaFoldDB" id="A0A1D3L0E2"/>
<keyword evidence="5" id="KW-0547">Nucleotide-binding</keyword>
<dbReference type="InterPro" id="IPR036565">
    <property type="entry name" value="Mur-like_cat_sf"/>
</dbReference>
<dbReference type="Proteomes" id="UP000094707">
    <property type="component" value="Chromosome I"/>
</dbReference>
<evidence type="ECO:0000256" key="6">
    <source>
        <dbReference type="ARBA" id="ARBA00022840"/>
    </source>
</evidence>
<dbReference type="KEGG" id="mcub:MCBB_0437"/>
<proteinExistence type="predicted"/>
<dbReference type="SUPFAM" id="SSF53244">
    <property type="entry name" value="MurD-like peptide ligases, peptide-binding domain"/>
    <property type="match status" value="1"/>
</dbReference>
<protein>
    <recommendedName>
        <fullName evidence="7">Mur ligase central domain-containing protein</fullName>
    </recommendedName>
</protein>
<dbReference type="InterPro" id="IPR036615">
    <property type="entry name" value="Mur_ligase_C_dom_sf"/>
</dbReference>
<keyword evidence="6" id="KW-0067">ATP-binding</keyword>
<evidence type="ECO:0000256" key="5">
    <source>
        <dbReference type="ARBA" id="ARBA00022741"/>
    </source>
</evidence>
<dbReference type="GO" id="GO:0008360">
    <property type="term" value="P:regulation of cell shape"/>
    <property type="evidence" value="ECO:0007669"/>
    <property type="project" value="InterPro"/>
</dbReference>
<dbReference type="GO" id="GO:0051301">
    <property type="term" value="P:cell division"/>
    <property type="evidence" value="ECO:0007669"/>
    <property type="project" value="InterPro"/>
</dbReference>
<comment type="subcellular location">
    <subcellularLocation>
        <location evidence="1">Cytoplasm</location>
    </subcellularLocation>
</comment>
<evidence type="ECO:0000259" key="7">
    <source>
        <dbReference type="Pfam" id="PF08245"/>
    </source>
</evidence>
<dbReference type="InterPro" id="IPR005762">
    <property type="entry name" value="MurD"/>
</dbReference>
<evidence type="ECO:0000313" key="8">
    <source>
        <dbReference type="EMBL" id="SCG85016.1"/>
    </source>
</evidence>
<dbReference type="PATRIC" id="fig|129848.4.peg.440"/>
<dbReference type="PANTHER" id="PTHR43692">
    <property type="entry name" value="UDP-N-ACETYLMURAMOYLALANINE--D-GLUTAMATE LIGASE"/>
    <property type="match status" value="1"/>
</dbReference>
<dbReference type="EMBL" id="LT607756">
    <property type="protein sequence ID" value="SCG85016.1"/>
    <property type="molecule type" value="Genomic_DNA"/>
</dbReference>
<dbReference type="Pfam" id="PF08245">
    <property type="entry name" value="Mur_ligase_M"/>
    <property type="match status" value="1"/>
</dbReference>
<dbReference type="STRING" id="118062.MCBB_0437"/>
<evidence type="ECO:0000313" key="9">
    <source>
        <dbReference type="Proteomes" id="UP000094707"/>
    </source>
</evidence>
<dbReference type="OrthoDB" id="75177at2157"/>
<sequence>MKCTVIGAGNAGRPVARILNHAGNEVTITDQKKIEEFPDKVQKTLKKMEEEGVELKLGSNAPINFEKGEHVYISPTIPENAPIREFLSSEDTELITNEDVSRKIDHLIDIDIIGVTGTLGKTSTTHTIAEIFETAGYRVWMCSSRMGNLLSEVIVDGIITGKPQENDVAVLELPHGTSRLMSQVHLKVGVLTNIYPEHLDEFDYSMDKYAARKLFIANSSETLVAGVQCSEFLKPLRNDTIFYCLKDANDPVELNVADENCDIPCSVYGCPSNGSITIYKDMPEKSGNTDRVKFMAPFKLMSYYLENAVAAAAAALSYGIPEKSISMGLSHFHGVPGHMEYIGNYKGREVHFDAAFVPQGLINTLNVFSDKELVILMDNPDSTNPRDKDQIGEVLGRYADVMIVSGYNETTKKLDMKAAQEVIDGAEGSKAMKFAVEDMKTAGDLSIKYSKPGDVILHVGPGAITSYEEVKSKMMMGIEEGCKKYE</sequence>
<dbReference type="RefSeq" id="WP_071906152.1">
    <property type="nucleotide sequence ID" value="NZ_LT607756.1"/>
</dbReference>
<dbReference type="SUPFAM" id="SSF53623">
    <property type="entry name" value="MurD-like peptide ligases, catalytic domain"/>
    <property type="match status" value="1"/>
</dbReference>
<evidence type="ECO:0000256" key="2">
    <source>
        <dbReference type="ARBA" id="ARBA00004752"/>
    </source>
</evidence>
<comment type="pathway">
    <text evidence="2">Cell wall biogenesis; peptidoglycan biosynthesis.</text>
</comment>
<dbReference type="GeneID" id="30411297"/>
<dbReference type="SUPFAM" id="SSF51984">
    <property type="entry name" value="MurCD N-terminal domain"/>
    <property type="match status" value="1"/>
</dbReference>
<dbReference type="GO" id="GO:0005524">
    <property type="term" value="F:ATP binding"/>
    <property type="evidence" value="ECO:0007669"/>
    <property type="project" value="UniProtKB-KW"/>
</dbReference>
<dbReference type="GO" id="GO:0008764">
    <property type="term" value="F:UDP-N-acetylmuramoylalanine-D-glutamate ligase activity"/>
    <property type="evidence" value="ECO:0007669"/>
    <property type="project" value="InterPro"/>
</dbReference>
<organism evidence="8 9">
    <name type="scientific">Methanobacterium congolense</name>
    <dbReference type="NCBI Taxonomy" id="118062"/>
    <lineage>
        <taxon>Archaea</taxon>
        <taxon>Methanobacteriati</taxon>
        <taxon>Methanobacteriota</taxon>
        <taxon>Methanomada group</taxon>
        <taxon>Methanobacteria</taxon>
        <taxon>Methanobacteriales</taxon>
        <taxon>Methanobacteriaceae</taxon>
        <taxon>Methanobacterium</taxon>
    </lineage>
</organism>